<dbReference type="RefSeq" id="WP_086942242.1">
    <property type="nucleotide sequence ID" value="NZ_FONM01000001.1"/>
</dbReference>
<dbReference type="AlphaFoldDB" id="A0A1W1IEJ8"/>
<evidence type="ECO:0000313" key="2">
    <source>
        <dbReference type="Proteomes" id="UP000195985"/>
    </source>
</evidence>
<gene>
    <name evidence="1" type="ORF">TPAS_1108</name>
</gene>
<reference evidence="2" key="1">
    <citation type="submission" date="2016-04" db="EMBL/GenBank/DDBJ databases">
        <authorList>
            <person name="Strepis N."/>
        </authorList>
    </citation>
    <scope>NUCLEOTIDE SEQUENCE [LARGE SCALE GENOMIC DNA]</scope>
</reference>
<keyword evidence="2" id="KW-1185">Reference proteome</keyword>
<organism evidence="1 2">
    <name type="scientific">Trichococcus pasteurii</name>
    <dbReference type="NCBI Taxonomy" id="43064"/>
    <lineage>
        <taxon>Bacteria</taxon>
        <taxon>Bacillati</taxon>
        <taxon>Bacillota</taxon>
        <taxon>Bacilli</taxon>
        <taxon>Lactobacillales</taxon>
        <taxon>Carnobacteriaceae</taxon>
        <taxon>Trichococcus</taxon>
    </lineage>
</organism>
<dbReference type="Proteomes" id="UP000195985">
    <property type="component" value="Unassembled WGS sequence"/>
</dbReference>
<proteinExistence type="predicted"/>
<protein>
    <submittedName>
        <fullName evidence="1">Uncharacterized protein</fullName>
    </submittedName>
</protein>
<evidence type="ECO:0000313" key="1">
    <source>
        <dbReference type="EMBL" id="SLM51432.1"/>
    </source>
</evidence>
<name>A0A1W1IEJ8_9LACT</name>
<accession>A0A1W1IEJ8</accession>
<dbReference type="OrthoDB" id="9804333at2"/>
<sequence>MDNTALRYIGLRELTEAGVKESMGNGNFYITLGPRLQMQIEQNGRSHHLGQELQTGAARLHVRLESILQEKLRNFGFKG</sequence>
<dbReference type="STRING" id="43064.SAMN04488086_101302"/>
<dbReference type="EMBL" id="FWEY01000002">
    <property type="protein sequence ID" value="SLM51432.1"/>
    <property type="molecule type" value="Genomic_DNA"/>
</dbReference>